<proteinExistence type="predicted"/>
<keyword evidence="2" id="KW-1185">Reference proteome</keyword>
<reference evidence="1 2" key="1">
    <citation type="submission" date="2020-07" db="EMBL/GenBank/DDBJ databases">
        <title>Complete genome and description of Selenomonas timonensis sp. nov., a new bacterium isolated from a gingivitis subject.</title>
        <authorList>
            <person name="Antezack A."/>
        </authorList>
    </citation>
    <scope>NUCLEOTIDE SEQUENCE [LARGE SCALE GENOMIC DNA]</scope>
    <source>
        <strain evidence="1 2">Marseille-Q3039</strain>
    </source>
</reference>
<name>A0A7G7VK66_9FIRM</name>
<protein>
    <submittedName>
        <fullName evidence="1">Uncharacterized protein</fullName>
    </submittedName>
</protein>
<evidence type="ECO:0000313" key="2">
    <source>
        <dbReference type="Proteomes" id="UP000515480"/>
    </source>
</evidence>
<sequence>MDIDTSGQTHWIIMKESASTQIEEESALAEEESALVDMVRRAFYDRTPMELEALTTIDYVANTLLSGKAVREAVIKQVQVIKGKKFSREYLEKEYDVLIEQGYLSA</sequence>
<organism evidence="1 2">
    <name type="scientific">Selenomonas timonae</name>
    <dbReference type="NCBI Taxonomy" id="2754044"/>
    <lineage>
        <taxon>Bacteria</taxon>
        <taxon>Bacillati</taxon>
        <taxon>Bacillota</taxon>
        <taxon>Negativicutes</taxon>
        <taxon>Selenomonadales</taxon>
        <taxon>Selenomonadaceae</taxon>
        <taxon>Selenomonas</taxon>
    </lineage>
</organism>
<dbReference type="AlphaFoldDB" id="A0A7G7VK66"/>
<dbReference type="KEGG" id="stim:H1B31_00585"/>
<evidence type="ECO:0000313" key="1">
    <source>
        <dbReference type="EMBL" id="QNH54509.1"/>
    </source>
</evidence>
<dbReference type="RefSeq" id="WP_185980480.1">
    <property type="nucleotide sequence ID" value="NZ_CP060204.1"/>
</dbReference>
<accession>A0A7G7VK66</accession>
<gene>
    <name evidence="1" type="ORF">H1B31_00585</name>
</gene>
<dbReference type="EMBL" id="CP060204">
    <property type="protein sequence ID" value="QNH54509.1"/>
    <property type="molecule type" value="Genomic_DNA"/>
</dbReference>
<dbReference type="Proteomes" id="UP000515480">
    <property type="component" value="Chromosome"/>
</dbReference>